<reference evidence="1" key="1">
    <citation type="submission" date="2016-06" db="EMBL/GenBank/DDBJ databases">
        <title>Draft Genome sequence of the fungus Inonotus baumii.</title>
        <authorList>
            <person name="Zhu H."/>
            <person name="Lin W."/>
        </authorList>
    </citation>
    <scope>NUCLEOTIDE SEQUENCE</scope>
    <source>
        <strain evidence="1">821</strain>
    </source>
</reference>
<protein>
    <submittedName>
        <fullName evidence="1">Uncharacterized protein</fullName>
    </submittedName>
</protein>
<proteinExistence type="predicted"/>
<evidence type="ECO:0000313" key="1">
    <source>
        <dbReference type="EMBL" id="OCB90956.1"/>
    </source>
</evidence>
<dbReference type="OrthoDB" id="3256525at2759"/>
<dbReference type="Proteomes" id="UP000757232">
    <property type="component" value="Unassembled WGS sequence"/>
</dbReference>
<name>A0A9Q5I3D7_SANBA</name>
<sequence>MSFYESSIWSLPHELLTEIFRIATDNPVRDIDSLVSWTPFEGSYTPQKLEESRTALKTKYALTSVCRLFKDLMPEFLYEDIWIRYGSDALRAVLEKSKARDADGEGFGYGRFTRRVSICSAVEPSDLTLSMPQDTRAILTCCPDVQVISRSPIPQENLNSQVEFIDAIPSLNDLEFPHLQRVEWHNVPNDTMLATTPTPTPFFFSQSLRVLILGPDNFPTARRSSASGLDGNQEQQTPETIISLPNLHTLGIQSLDAFGEPPRLYSIRLPSLRHLIFKRPEAIYNLFDGGLTPLAPQITSLELASDFRFLRHDFIATVLDYCSHAEELYIPVFATRAPHQNIIPRVLLEFTSVKRVYLHAGLPNGYIYGQQAWWTMLEAHFDGLCGPNSRFITLERIILSGQEWMESVQDRDRFTVVLRMVRGKELELVADDDNVQSELSLAFQELDYG</sequence>
<organism evidence="1 2">
    <name type="scientific">Sanghuangporus baumii</name>
    <name type="common">Phellinus baumii</name>
    <dbReference type="NCBI Taxonomy" id="108892"/>
    <lineage>
        <taxon>Eukaryota</taxon>
        <taxon>Fungi</taxon>
        <taxon>Dikarya</taxon>
        <taxon>Basidiomycota</taxon>
        <taxon>Agaricomycotina</taxon>
        <taxon>Agaricomycetes</taxon>
        <taxon>Hymenochaetales</taxon>
        <taxon>Hymenochaetaceae</taxon>
        <taxon>Sanghuangporus</taxon>
    </lineage>
</organism>
<comment type="caution">
    <text evidence="1">The sequence shown here is derived from an EMBL/GenBank/DDBJ whole genome shotgun (WGS) entry which is preliminary data.</text>
</comment>
<dbReference type="EMBL" id="LNZH02000112">
    <property type="protein sequence ID" value="OCB90956.1"/>
    <property type="molecule type" value="Genomic_DNA"/>
</dbReference>
<keyword evidence="2" id="KW-1185">Reference proteome</keyword>
<dbReference type="AlphaFoldDB" id="A0A9Q5I3D7"/>
<gene>
    <name evidence="1" type="ORF">A7U60_g1809</name>
</gene>
<accession>A0A9Q5I3D7</accession>
<evidence type="ECO:0000313" key="2">
    <source>
        <dbReference type="Proteomes" id="UP000757232"/>
    </source>
</evidence>